<organism evidence="2 3">
    <name type="scientific">Caerostris extrusa</name>
    <name type="common">Bark spider</name>
    <name type="synonym">Caerostris bankana</name>
    <dbReference type="NCBI Taxonomy" id="172846"/>
    <lineage>
        <taxon>Eukaryota</taxon>
        <taxon>Metazoa</taxon>
        <taxon>Ecdysozoa</taxon>
        <taxon>Arthropoda</taxon>
        <taxon>Chelicerata</taxon>
        <taxon>Arachnida</taxon>
        <taxon>Araneae</taxon>
        <taxon>Araneomorphae</taxon>
        <taxon>Entelegynae</taxon>
        <taxon>Araneoidea</taxon>
        <taxon>Araneidae</taxon>
        <taxon>Caerostris</taxon>
    </lineage>
</organism>
<reference evidence="2 3" key="1">
    <citation type="submission" date="2021-06" db="EMBL/GenBank/DDBJ databases">
        <title>Caerostris extrusa draft genome.</title>
        <authorList>
            <person name="Kono N."/>
            <person name="Arakawa K."/>
        </authorList>
    </citation>
    <scope>NUCLEOTIDE SEQUENCE [LARGE SCALE GENOMIC DNA]</scope>
</reference>
<accession>A0AAV4USN8</accession>
<evidence type="ECO:0000313" key="3">
    <source>
        <dbReference type="Proteomes" id="UP001054945"/>
    </source>
</evidence>
<evidence type="ECO:0000256" key="1">
    <source>
        <dbReference type="SAM" id="MobiDB-lite"/>
    </source>
</evidence>
<evidence type="ECO:0000313" key="2">
    <source>
        <dbReference type="EMBL" id="GIY60499.1"/>
    </source>
</evidence>
<name>A0AAV4USN8_CAEEX</name>
<feature type="region of interest" description="Disordered" evidence="1">
    <location>
        <begin position="1"/>
        <end position="42"/>
    </location>
</feature>
<dbReference type="Proteomes" id="UP001054945">
    <property type="component" value="Unassembled WGS sequence"/>
</dbReference>
<dbReference type="EMBL" id="BPLR01013333">
    <property type="protein sequence ID" value="GIY60499.1"/>
    <property type="molecule type" value="Genomic_DNA"/>
</dbReference>
<keyword evidence="3" id="KW-1185">Reference proteome</keyword>
<dbReference type="AlphaFoldDB" id="A0AAV4USN8"/>
<proteinExistence type="predicted"/>
<gene>
    <name evidence="2" type="ORF">CEXT_54371</name>
</gene>
<comment type="caution">
    <text evidence="2">The sequence shown here is derived from an EMBL/GenBank/DDBJ whole genome shotgun (WGS) entry which is preliminary data.</text>
</comment>
<feature type="compositionally biased region" description="Polar residues" evidence="1">
    <location>
        <begin position="10"/>
        <end position="19"/>
    </location>
</feature>
<protein>
    <submittedName>
        <fullName evidence="2">Uncharacterized protein</fullName>
    </submittedName>
</protein>
<sequence>MKLPIPPRLASTSKTNEVHPSTPCPDPIRALSGLPPPHSSGNRNENCLNYGVLGVLSRDAGLSVQGVKKGGIAKTTNGESCHAWRTGISDNCSCSSILEFGPTLSCLNRNHGGHFGR</sequence>